<evidence type="ECO:0000313" key="8">
    <source>
        <dbReference type="Proteomes" id="UP000663879"/>
    </source>
</evidence>
<dbReference type="InterPro" id="IPR001715">
    <property type="entry name" value="CH_dom"/>
</dbReference>
<dbReference type="PROSITE" id="PS00019">
    <property type="entry name" value="ACTININ_1"/>
    <property type="match status" value="1"/>
</dbReference>
<dbReference type="AlphaFoldDB" id="A0A813QQH3"/>
<evidence type="ECO:0000259" key="6">
    <source>
        <dbReference type="PROSITE" id="PS50021"/>
    </source>
</evidence>
<feature type="repeat" description="Filamin" evidence="4">
    <location>
        <begin position="519"/>
        <end position="615"/>
    </location>
</feature>
<proteinExistence type="inferred from homology"/>
<feature type="repeat" description="Filamin" evidence="4">
    <location>
        <begin position="709"/>
        <end position="806"/>
    </location>
</feature>
<dbReference type="InterPro" id="IPR001589">
    <property type="entry name" value="Actinin_actin-bd_CS"/>
</dbReference>
<dbReference type="SUPFAM" id="SSF47576">
    <property type="entry name" value="Calponin-homology domain, CH-domain"/>
    <property type="match status" value="1"/>
</dbReference>
<dbReference type="InterPro" id="IPR001298">
    <property type="entry name" value="Filamin/ABP280_rpt"/>
</dbReference>
<reference evidence="7" key="1">
    <citation type="submission" date="2021-02" db="EMBL/GenBank/DDBJ databases">
        <authorList>
            <person name="Nowell W R."/>
        </authorList>
    </citation>
    <scope>NUCLEOTIDE SEQUENCE</scope>
    <source>
        <strain evidence="7">Ploen Becks lab</strain>
    </source>
</reference>
<keyword evidence="2" id="KW-0677">Repeat</keyword>
<dbReference type="Gene3D" id="2.60.40.10">
    <property type="entry name" value="Immunoglobulins"/>
    <property type="match status" value="6"/>
</dbReference>
<feature type="domain" description="Calponin-homology (CH)" evidence="6">
    <location>
        <begin position="209"/>
        <end position="313"/>
    </location>
</feature>
<dbReference type="PANTHER" id="PTHR38537:SF8">
    <property type="entry name" value="FILAMIN-A"/>
    <property type="match status" value="1"/>
</dbReference>
<organism evidence="7 8">
    <name type="scientific">Brachionus calyciflorus</name>
    <dbReference type="NCBI Taxonomy" id="104777"/>
    <lineage>
        <taxon>Eukaryota</taxon>
        <taxon>Metazoa</taxon>
        <taxon>Spiralia</taxon>
        <taxon>Gnathifera</taxon>
        <taxon>Rotifera</taxon>
        <taxon>Eurotatoria</taxon>
        <taxon>Monogononta</taxon>
        <taxon>Pseudotrocha</taxon>
        <taxon>Ploima</taxon>
        <taxon>Brachionidae</taxon>
        <taxon>Brachionus</taxon>
    </lineage>
</organism>
<dbReference type="InterPro" id="IPR036872">
    <property type="entry name" value="CH_dom_sf"/>
</dbReference>
<dbReference type="InterPro" id="IPR013783">
    <property type="entry name" value="Ig-like_fold"/>
</dbReference>
<dbReference type="GO" id="GO:0030036">
    <property type="term" value="P:actin cytoskeleton organization"/>
    <property type="evidence" value="ECO:0007669"/>
    <property type="project" value="InterPro"/>
</dbReference>
<dbReference type="InterPro" id="IPR017868">
    <property type="entry name" value="Filamin/ABP280_repeat-like"/>
</dbReference>
<comment type="similarity">
    <text evidence="1">Belongs to the filamin family.</text>
</comment>
<feature type="repeat" description="Filamin" evidence="4">
    <location>
        <begin position="807"/>
        <end position="847"/>
    </location>
</feature>
<dbReference type="SMART" id="SM00033">
    <property type="entry name" value="CH"/>
    <property type="match status" value="2"/>
</dbReference>
<feature type="repeat" description="Filamin" evidence="4">
    <location>
        <begin position="320"/>
        <end position="418"/>
    </location>
</feature>
<evidence type="ECO:0000256" key="1">
    <source>
        <dbReference type="ARBA" id="ARBA00009238"/>
    </source>
</evidence>
<accession>A0A813QQH3</accession>
<evidence type="ECO:0000256" key="4">
    <source>
        <dbReference type="PROSITE-ProRule" id="PRU00087"/>
    </source>
</evidence>
<dbReference type="SMART" id="SM00557">
    <property type="entry name" value="IG_FLMN"/>
    <property type="match status" value="5"/>
</dbReference>
<dbReference type="FunFam" id="2.60.40.10:FF:000001">
    <property type="entry name" value="Filamin-C isoform b"/>
    <property type="match status" value="3"/>
</dbReference>
<keyword evidence="3" id="KW-0009">Actin-binding</keyword>
<name>A0A813QQH3_9BILA</name>
<keyword evidence="8" id="KW-1185">Reference proteome</keyword>
<evidence type="ECO:0000256" key="3">
    <source>
        <dbReference type="ARBA" id="ARBA00023203"/>
    </source>
</evidence>
<feature type="region of interest" description="Disordered" evidence="5">
    <location>
        <begin position="26"/>
        <end position="45"/>
    </location>
</feature>
<dbReference type="CDD" id="cd21311">
    <property type="entry name" value="CH_dFLNA-like_rpt1"/>
    <property type="match status" value="1"/>
</dbReference>
<dbReference type="FunFam" id="1.10.418.10:FF:000006">
    <property type="entry name" value="Filamin-B isoform A"/>
    <property type="match status" value="1"/>
</dbReference>
<dbReference type="PROSITE" id="PS50021">
    <property type="entry name" value="CH"/>
    <property type="match status" value="2"/>
</dbReference>
<dbReference type="PROSITE" id="PS50194">
    <property type="entry name" value="FILAMIN_REPEAT"/>
    <property type="match status" value="6"/>
</dbReference>
<evidence type="ECO:0000313" key="7">
    <source>
        <dbReference type="EMBL" id="CAF0771838.1"/>
    </source>
</evidence>
<dbReference type="EMBL" id="CAJNOC010000521">
    <property type="protein sequence ID" value="CAF0771838.1"/>
    <property type="molecule type" value="Genomic_DNA"/>
</dbReference>
<dbReference type="Pfam" id="PF00630">
    <property type="entry name" value="Filamin"/>
    <property type="match status" value="6"/>
</dbReference>
<feature type="repeat" description="Filamin" evidence="4">
    <location>
        <begin position="615"/>
        <end position="706"/>
    </location>
</feature>
<dbReference type="InterPro" id="IPR014756">
    <property type="entry name" value="Ig_E-set"/>
</dbReference>
<comment type="caution">
    <text evidence="7">The sequence shown here is derived from an EMBL/GenBank/DDBJ whole genome shotgun (WGS) entry which is preliminary data.</text>
</comment>
<dbReference type="Gene3D" id="1.10.418.10">
    <property type="entry name" value="Calponin-like domain"/>
    <property type="match status" value="2"/>
</dbReference>
<dbReference type="PANTHER" id="PTHR38537">
    <property type="entry name" value="JITTERBUG, ISOFORM N"/>
    <property type="match status" value="1"/>
</dbReference>
<protein>
    <recommendedName>
        <fullName evidence="6">Calponin-homology (CH) domain-containing protein</fullName>
    </recommendedName>
</protein>
<dbReference type="SUPFAM" id="SSF81296">
    <property type="entry name" value="E set domains"/>
    <property type="match status" value="5"/>
</dbReference>
<dbReference type="Pfam" id="PF00307">
    <property type="entry name" value="CH"/>
    <property type="match status" value="2"/>
</dbReference>
<sequence length="1001" mass="110812">MSYYGNNGVGGGMGGDMYNNPYIMNQNDNNNNWYPNPAQQQQQQQQHYQQYLDNYDEQEYDKTEEEIDEEMQRELAEDAPWKKIQQNTFTRWANEHLKLVNRRIEDLQIDLGDGLNVIALIEVLSHKKIPRYNKKPMFRSQKLENVSVALDFLENIEHIKLVNIDSTHLVDGKLKLILGLIWTLILHYSISMPMWEGEEQDPSKRGKNLTPKQKLLDWINSRMPPDLPINNFTTDWNDGRAIGALVDSCAPGLYPDWQDNDPNNKLRNAKEAMDLAEQFLGIPQLIKPEEMVNPKIDDLSMMTYLSQYPNAKIAKDAPLKPTVNVSRVKCHGKGIEPSGNVVDAPAKFFIETQSAGKGTPEVIVINPKGQIEPSHIEFNNDKNQTYTVTYTPTIEGNYKVIVKYAGQEVPKSPYNVYVEGKVGDASQVRASGPGIEPTGVTVDKPTWFEIDASNAGNGPVEVAILDPSDAHKQIPVHLTPLGNGKFRAEYVAKEPGIHSVNVFFAGKPIPNSPYGVTVAPSCDAKKCRAYGRGLQPKGVRVGDVADFKVVTKDAGDGVLKCVVKSPEGYDLPVRCNKVNPTTYECGYNPVREGPHQVHITYGGAHIPKSVFNVDVGPYKESLIKAFGPGLEGGVVGYPADFVVETNGETGSLGFSIEGPSQARIDCVDNLDGSANVTYWPTAVGEYAVHILCDGEDIPGSPYMAWIEQRGNFDPTKVSAYGPGVDKETPLVINRPVEFTVDCREAGDAPLKVTVTDADYQKLDVAVKNNGNGTFTCRYTPIYPNRHTVFVTYGGVAIPKAPVRMWAVEPSNPSKVKVYGPGVEKGVKTNQPTYFTVDCRGAGSGFLNKSSKLVPLEVYRKSEQYHDEKEDKEENSCFYDIKIINEHNELIDHKLASTLDKTFFESKSNLIKKHSSLSSLSQINEIENTLSISARSSLSSSSNKITSSSSVSSLSSALSQTDFLMHNHTETRLASTNDANSSLKVNYVPRGKIITINVSIMW</sequence>
<dbReference type="Proteomes" id="UP000663879">
    <property type="component" value="Unassembled WGS sequence"/>
</dbReference>
<dbReference type="OrthoDB" id="5334309at2759"/>
<dbReference type="InterPro" id="IPR044801">
    <property type="entry name" value="Filamin"/>
</dbReference>
<evidence type="ECO:0000256" key="2">
    <source>
        <dbReference type="ARBA" id="ARBA00022737"/>
    </source>
</evidence>
<feature type="repeat" description="Filamin" evidence="4">
    <location>
        <begin position="420"/>
        <end position="518"/>
    </location>
</feature>
<evidence type="ECO:0000256" key="5">
    <source>
        <dbReference type="SAM" id="MobiDB-lite"/>
    </source>
</evidence>
<feature type="domain" description="Calponin-homology (CH)" evidence="6">
    <location>
        <begin position="83"/>
        <end position="189"/>
    </location>
</feature>
<gene>
    <name evidence="7" type="ORF">OXX778_LOCUS4993</name>
</gene>
<dbReference type="GO" id="GO:0051015">
    <property type="term" value="F:actin filament binding"/>
    <property type="evidence" value="ECO:0007669"/>
    <property type="project" value="InterPro"/>
</dbReference>